<evidence type="ECO:0000313" key="7">
    <source>
        <dbReference type="EMBL" id="TRW25258.1"/>
    </source>
</evidence>
<keyword evidence="4 7" id="KW-0378">Hydrolase</keyword>
<dbReference type="GO" id="GO:0016787">
    <property type="term" value="F:hydrolase activity"/>
    <property type="evidence" value="ECO:0007669"/>
    <property type="project" value="UniProtKB-KW"/>
</dbReference>
<dbReference type="Gene3D" id="3.60.15.10">
    <property type="entry name" value="Ribonuclease Z/Hydroxyacylglutathione hydrolase-like"/>
    <property type="match status" value="1"/>
</dbReference>
<dbReference type="AlphaFoldDB" id="A0A552V489"/>
<gene>
    <name evidence="7" type="ORF">FMM05_08105</name>
</gene>
<organism evidence="7 8">
    <name type="scientific">Flavobacterium zepuense</name>
    <dbReference type="NCBI Taxonomy" id="2593302"/>
    <lineage>
        <taxon>Bacteria</taxon>
        <taxon>Pseudomonadati</taxon>
        <taxon>Bacteroidota</taxon>
        <taxon>Flavobacteriia</taxon>
        <taxon>Flavobacteriales</taxon>
        <taxon>Flavobacteriaceae</taxon>
        <taxon>Flavobacterium</taxon>
    </lineage>
</organism>
<evidence type="ECO:0000259" key="6">
    <source>
        <dbReference type="SMART" id="SM00849"/>
    </source>
</evidence>
<keyword evidence="5" id="KW-0862">Zinc</keyword>
<evidence type="ECO:0000256" key="2">
    <source>
        <dbReference type="ARBA" id="ARBA00007749"/>
    </source>
</evidence>
<dbReference type="Proteomes" id="UP000320643">
    <property type="component" value="Unassembled WGS sequence"/>
</dbReference>
<evidence type="ECO:0000313" key="8">
    <source>
        <dbReference type="Proteomes" id="UP000320643"/>
    </source>
</evidence>
<comment type="cofactor">
    <cofactor evidence="1">
        <name>Zn(2+)</name>
        <dbReference type="ChEBI" id="CHEBI:29105"/>
    </cofactor>
</comment>
<dbReference type="PANTHER" id="PTHR42978:SF2">
    <property type="entry name" value="102 KBASES UNSTABLE REGION: FROM 1 TO 119443"/>
    <property type="match status" value="1"/>
</dbReference>
<evidence type="ECO:0000256" key="4">
    <source>
        <dbReference type="ARBA" id="ARBA00022801"/>
    </source>
</evidence>
<sequence>MKIIPLNEGIFTVTKDKIFTKITREEVEVANPELLKMSVCPFLIVLPDDVILLDAGLGCVNAGKHVIIQLIEEAGYRAQDVTKVLLSHLHKDHIDGLGYIDGDEFVCNFPNANIYLQQNELTYALGEIGSHSFNQDVLEKVAELPNLVFMTDNQGAIGNFIHYEVTGGHTPFHQVFWIKEGGVTTFYGADNLPQKSYLKFHIAYKSDFDGVTAKEQRQKWEQQAKDEHWTVLFYHDFSKNSVEF</sequence>
<dbReference type="RefSeq" id="WP_143372839.1">
    <property type="nucleotide sequence ID" value="NZ_VJVZ01000004.1"/>
</dbReference>
<dbReference type="PANTHER" id="PTHR42978">
    <property type="entry name" value="QUORUM-QUENCHING LACTONASE YTNP-RELATED-RELATED"/>
    <property type="match status" value="1"/>
</dbReference>
<keyword evidence="8" id="KW-1185">Reference proteome</keyword>
<dbReference type="OrthoDB" id="9802897at2"/>
<dbReference type="InterPro" id="IPR001279">
    <property type="entry name" value="Metallo-B-lactamas"/>
</dbReference>
<reference evidence="7 8" key="1">
    <citation type="submission" date="2019-07" db="EMBL/GenBank/DDBJ databases">
        <title>Flavobacterium sp. nov., isolated from glacier ice.</title>
        <authorList>
            <person name="Liu Q."/>
            <person name="Xin Y.-H."/>
        </authorList>
    </citation>
    <scope>NUCLEOTIDE SEQUENCE [LARGE SCALE GENOMIC DNA]</scope>
    <source>
        <strain evidence="7 8">ZT4R6</strain>
    </source>
</reference>
<feature type="domain" description="Metallo-beta-lactamase" evidence="6">
    <location>
        <begin position="38"/>
        <end position="235"/>
    </location>
</feature>
<evidence type="ECO:0000256" key="5">
    <source>
        <dbReference type="ARBA" id="ARBA00022833"/>
    </source>
</evidence>
<dbReference type="SMART" id="SM00849">
    <property type="entry name" value="Lactamase_B"/>
    <property type="match status" value="1"/>
</dbReference>
<accession>A0A552V489</accession>
<name>A0A552V489_9FLAO</name>
<protein>
    <submittedName>
        <fullName evidence="7">MBL fold metallo-hydrolase</fullName>
    </submittedName>
</protein>
<comment type="caution">
    <text evidence="7">The sequence shown here is derived from an EMBL/GenBank/DDBJ whole genome shotgun (WGS) entry which is preliminary data.</text>
</comment>
<dbReference type="SUPFAM" id="SSF56281">
    <property type="entry name" value="Metallo-hydrolase/oxidoreductase"/>
    <property type="match status" value="1"/>
</dbReference>
<evidence type="ECO:0000256" key="1">
    <source>
        <dbReference type="ARBA" id="ARBA00001947"/>
    </source>
</evidence>
<dbReference type="EMBL" id="VJVZ01000004">
    <property type="protein sequence ID" value="TRW25258.1"/>
    <property type="molecule type" value="Genomic_DNA"/>
</dbReference>
<evidence type="ECO:0000256" key="3">
    <source>
        <dbReference type="ARBA" id="ARBA00022723"/>
    </source>
</evidence>
<dbReference type="InterPro" id="IPR036866">
    <property type="entry name" value="RibonucZ/Hydroxyglut_hydro"/>
</dbReference>
<dbReference type="Pfam" id="PF00753">
    <property type="entry name" value="Lactamase_B"/>
    <property type="match status" value="1"/>
</dbReference>
<keyword evidence="3" id="KW-0479">Metal-binding</keyword>
<comment type="similarity">
    <text evidence="2">Belongs to the metallo-beta-lactamase superfamily.</text>
</comment>
<dbReference type="GO" id="GO:0046872">
    <property type="term" value="F:metal ion binding"/>
    <property type="evidence" value="ECO:0007669"/>
    <property type="project" value="UniProtKB-KW"/>
</dbReference>
<dbReference type="InterPro" id="IPR051013">
    <property type="entry name" value="MBL_superfamily_lactonases"/>
</dbReference>
<proteinExistence type="inferred from homology"/>